<accession>A0A0C3PYK0</accession>
<dbReference type="GO" id="GO:0004674">
    <property type="term" value="F:protein serine/threonine kinase activity"/>
    <property type="evidence" value="ECO:0007669"/>
    <property type="project" value="TreeGrafter"/>
</dbReference>
<evidence type="ECO:0000313" key="3">
    <source>
        <dbReference type="EMBL" id="KIO20360.1"/>
    </source>
</evidence>
<feature type="region of interest" description="Disordered" evidence="1">
    <location>
        <begin position="632"/>
        <end position="672"/>
    </location>
</feature>
<feature type="compositionally biased region" description="Acidic residues" evidence="1">
    <location>
        <begin position="347"/>
        <end position="359"/>
    </location>
</feature>
<feature type="region of interest" description="Disordered" evidence="1">
    <location>
        <begin position="583"/>
        <end position="605"/>
    </location>
</feature>
<dbReference type="PROSITE" id="PS00108">
    <property type="entry name" value="PROTEIN_KINASE_ST"/>
    <property type="match status" value="1"/>
</dbReference>
<keyword evidence="4" id="KW-1185">Reference proteome</keyword>
<dbReference type="STRING" id="1051891.A0A0C3PYK0"/>
<reference evidence="3 4" key="1">
    <citation type="submission" date="2014-04" db="EMBL/GenBank/DDBJ databases">
        <authorList>
            <consortium name="DOE Joint Genome Institute"/>
            <person name="Kuo A."/>
            <person name="Girlanda M."/>
            <person name="Perotto S."/>
            <person name="Kohler A."/>
            <person name="Nagy L.G."/>
            <person name="Floudas D."/>
            <person name="Copeland A."/>
            <person name="Barry K.W."/>
            <person name="Cichocki N."/>
            <person name="Veneault-Fourrey C."/>
            <person name="LaButti K."/>
            <person name="Lindquist E.A."/>
            <person name="Lipzen A."/>
            <person name="Lundell T."/>
            <person name="Morin E."/>
            <person name="Murat C."/>
            <person name="Sun H."/>
            <person name="Tunlid A."/>
            <person name="Henrissat B."/>
            <person name="Grigoriev I.V."/>
            <person name="Hibbett D.S."/>
            <person name="Martin F."/>
            <person name="Nordberg H.P."/>
            <person name="Cantor M.N."/>
            <person name="Hua S.X."/>
        </authorList>
    </citation>
    <scope>NUCLEOTIDE SEQUENCE [LARGE SCALE GENOMIC DNA]</scope>
    <source>
        <strain evidence="3 4">MUT 4182</strain>
    </source>
</reference>
<dbReference type="InterPro" id="IPR000719">
    <property type="entry name" value="Prot_kinase_dom"/>
</dbReference>
<dbReference type="GO" id="GO:0005524">
    <property type="term" value="F:ATP binding"/>
    <property type="evidence" value="ECO:0007669"/>
    <property type="project" value="InterPro"/>
</dbReference>
<dbReference type="PRINTS" id="PR00109">
    <property type="entry name" value="TYRKINASE"/>
</dbReference>
<feature type="compositionally biased region" description="Acidic residues" evidence="1">
    <location>
        <begin position="449"/>
        <end position="469"/>
    </location>
</feature>
<dbReference type="Proteomes" id="UP000054248">
    <property type="component" value="Unassembled WGS sequence"/>
</dbReference>
<evidence type="ECO:0000256" key="1">
    <source>
        <dbReference type="SAM" id="MobiDB-lite"/>
    </source>
</evidence>
<feature type="compositionally biased region" description="Polar residues" evidence="1">
    <location>
        <begin position="632"/>
        <end position="655"/>
    </location>
</feature>
<feature type="compositionally biased region" description="Acidic residues" evidence="1">
    <location>
        <begin position="391"/>
        <end position="414"/>
    </location>
</feature>
<sequence length="672" mass="73557">MTLPAPPDPGEPGTGPPLRIIETEDIEIFSDIKWIQPGRFSDILYGYCHSLAETVALKRLRVPDDGECSARDLRLFNEEASIWHTLDHPHVLPLRGIYVCPEGFTYLVSPYMINGDLMSYLKHNPLVDRRGLLCDIASAIAYLHSLEIIHGDIKARNILVSQDGEIRLCDFGLSKYSSWTTSEGRKGAGTIRWQSPELLFDEPKSFKSDVYAFGITTYEVLSGNLPFGSSSDGAIVYNVVLRNTRPPCLPKFSPTGQSYATTWALAKECWHRVPDSRPDMVTVWKRLEMEVFPDATLRVLVAEKARMTARSARVFKGGTSATGGVGPPARERASAAGRGRTFTADAASDDDEDAEESDNELGHRRHTINVDAISHHTSEPCHHSSSQLDTAEPDSYDYDPEEAAADDDEEEEPEFLFTPNDSPLLGATEGPVCRTSRGGLLPTGGGELEAIDEDFSLDGEEVEEDGEVEDGNRTKNDQDEQVEAQPTAATKRILPGVPAKDPGHTKKQGGNTNSTGGNWTYLGTGRQPFGRWSTTKSIGGDSSSSTGGGGNPTKSSRRRRRDEDEECECDCHCEECEDDIHHHKINGRGHSSPGKMADDDSSSSGYYGSLISAITSAYECTKSMIGYSSPKSILQTKSTNPTDSTQNLQRQQQPTIDWANWDGKSVPMLDGA</sequence>
<feature type="domain" description="Protein kinase" evidence="2">
    <location>
        <begin position="29"/>
        <end position="292"/>
    </location>
</feature>
<gene>
    <name evidence="3" type="ORF">M407DRAFT_29992</name>
</gene>
<proteinExistence type="predicted"/>
<dbReference type="PANTHER" id="PTHR44329">
    <property type="entry name" value="SERINE/THREONINE-PROTEIN KINASE TNNI3K-RELATED"/>
    <property type="match status" value="1"/>
</dbReference>
<dbReference type="Gene3D" id="1.10.510.10">
    <property type="entry name" value="Transferase(Phosphotransferase) domain 1"/>
    <property type="match status" value="1"/>
</dbReference>
<dbReference type="PANTHER" id="PTHR44329:SF214">
    <property type="entry name" value="PROTEIN KINASE DOMAIN-CONTAINING PROTEIN"/>
    <property type="match status" value="1"/>
</dbReference>
<dbReference type="EMBL" id="KN823177">
    <property type="protein sequence ID" value="KIO20360.1"/>
    <property type="molecule type" value="Genomic_DNA"/>
</dbReference>
<feature type="compositionally biased region" description="Low complexity" evidence="1">
    <location>
        <begin position="533"/>
        <end position="545"/>
    </location>
</feature>
<dbReference type="InterPro" id="IPR051681">
    <property type="entry name" value="Ser/Thr_Kinases-Pseudokinases"/>
</dbReference>
<evidence type="ECO:0000313" key="4">
    <source>
        <dbReference type="Proteomes" id="UP000054248"/>
    </source>
</evidence>
<protein>
    <recommendedName>
        <fullName evidence="2">Protein kinase domain-containing protein</fullName>
    </recommendedName>
</protein>
<dbReference type="InterPro" id="IPR011009">
    <property type="entry name" value="Kinase-like_dom_sf"/>
</dbReference>
<dbReference type="PROSITE" id="PS50011">
    <property type="entry name" value="PROTEIN_KINASE_DOM"/>
    <property type="match status" value="1"/>
</dbReference>
<dbReference type="HOGENOM" id="CLU_408916_0_0_1"/>
<dbReference type="OrthoDB" id="3158581at2759"/>
<evidence type="ECO:0000259" key="2">
    <source>
        <dbReference type="PROSITE" id="PS50011"/>
    </source>
</evidence>
<reference evidence="4" key="2">
    <citation type="submission" date="2015-01" db="EMBL/GenBank/DDBJ databases">
        <title>Evolutionary Origins and Diversification of the Mycorrhizal Mutualists.</title>
        <authorList>
            <consortium name="DOE Joint Genome Institute"/>
            <consortium name="Mycorrhizal Genomics Consortium"/>
            <person name="Kohler A."/>
            <person name="Kuo A."/>
            <person name="Nagy L.G."/>
            <person name="Floudas D."/>
            <person name="Copeland A."/>
            <person name="Barry K.W."/>
            <person name="Cichocki N."/>
            <person name="Veneault-Fourrey C."/>
            <person name="LaButti K."/>
            <person name="Lindquist E.A."/>
            <person name="Lipzen A."/>
            <person name="Lundell T."/>
            <person name="Morin E."/>
            <person name="Murat C."/>
            <person name="Riley R."/>
            <person name="Ohm R."/>
            <person name="Sun H."/>
            <person name="Tunlid A."/>
            <person name="Henrissat B."/>
            <person name="Grigoriev I.V."/>
            <person name="Hibbett D.S."/>
            <person name="Martin F."/>
        </authorList>
    </citation>
    <scope>NUCLEOTIDE SEQUENCE [LARGE SCALE GENOMIC DNA]</scope>
    <source>
        <strain evidence="4">MUT 4182</strain>
    </source>
</reference>
<feature type="compositionally biased region" description="Low complexity" evidence="1">
    <location>
        <begin position="334"/>
        <end position="346"/>
    </location>
</feature>
<dbReference type="InterPro" id="IPR008271">
    <property type="entry name" value="Ser/Thr_kinase_AS"/>
</dbReference>
<dbReference type="Pfam" id="PF07714">
    <property type="entry name" value="PK_Tyr_Ser-Thr"/>
    <property type="match status" value="1"/>
</dbReference>
<dbReference type="AlphaFoldDB" id="A0A0C3PYK0"/>
<feature type="compositionally biased region" description="Low complexity" evidence="1">
    <location>
        <begin position="509"/>
        <end position="520"/>
    </location>
</feature>
<organism evidence="3 4">
    <name type="scientific">Tulasnella calospora MUT 4182</name>
    <dbReference type="NCBI Taxonomy" id="1051891"/>
    <lineage>
        <taxon>Eukaryota</taxon>
        <taxon>Fungi</taxon>
        <taxon>Dikarya</taxon>
        <taxon>Basidiomycota</taxon>
        <taxon>Agaricomycotina</taxon>
        <taxon>Agaricomycetes</taxon>
        <taxon>Cantharellales</taxon>
        <taxon>Tulasnellaceae</taxon>
        <taxon>Tulasnella</taxon>
    </lineage>
</organism>
<feature type="region of interest" description="Disordered" evidence="1">
    <location>
        <begin position="376"/>
        <end position="565"/>
    </location>
</feature>
<dbReference type="SMART" id="SM00220">
    <property type="entry name" value="S_TKc"/>
    <property type="match status" value="1"/>
</dbReference>
<dbReference type="SUPFAM" id="SSF56112">
    <property type="entry name" value="Protein kinase-like (PK-like)"/>
    <property type="match status" value="1"/>
</dbReference>
<name>A0A0C3PYK0_9AGAM</name>
<feature type="region of interest" description="Disordered" evidence="1">
    <location>
        <begin position="317"/>
        <end position="364"/>
    </location>
</feature>
<dbReference type="InterPro" id="IPR001245">
    <property type="entry name" value="Ser-Thr/Tyr_kinase_cat_dom"/>
</dbReference>